<dbReference type="EMBL" id="JBHUOJ010000038">
    <property type="protein sequence ID" value="MFD2835118.1"/>
    <property type="molecule type" value="Genomic_DNA"/>
</dbReference>
<keyword evidence="2" id="KW-1185">Reference proteome</keyword>
<protein>
    <submittedName>
        <fullName evidence="1">N-formylglutamate amidohydrolase</fullName>
    </submittedName>
</protein>
<dbReference type="SUPFAM" id="SSF53187">
    <property type="entry name" value="Zn-dependent exopeptidases"/>
    <property type="match status" value="1"/>
</dbReference>
<proteinExistence type="predicted"/>
<accession>A0ABW5XA37</accession>
<comment type="caution">
    <text evidence="1">The sequence shown here is derived from an EMBL/GenBank/DDBJ whole genome shotgun (WGS) entry which is preliminary data.</text>
</comment>
<organism evidence="1 2">
    <name type="scientific">Christiangramia antarctica</name>
    <dbReference type="NCBI Taxonomy" id="2058158"/>
    <lineage>
        <taxon>Bacteria</taxon>
        <taxon>Pseudomonadati</taxon>
        <taxon>Bacteroidota</taxon>
        <taxon>Flavobacteriia</taxon>
        <taxon>Flavobacteriales</taxon>
        <taxon>Flavobacteriaceae</taxon>
        <taxon>Christiangramia</taxon>
    </lineage>
</organism>
<name>A0ABW5XA37_9FLAO</name>
<dbReference type="Pfam" id="PF05013">
    <property type="entry name" value="FGase"/>
    <property type="match status" value="1"/>
</dbReference>
<evidence type="ECO:0000313" key="2">
    <source>
        <dbReference type="Proteomes" id="UP001597438"/>
    </source>
</evidence>
<dbReference type="Proteomes" id="UP001597438">
    <property type="component" value="Unassembled WGS sequence"/>
</dbReference>
<evidence type="ECO:0000313" key="1">
    <source>
        <dbReference type="EMBL" id="MFD2835118.1"/>
    </source>
</evidence>
<dbReference type="InterPro" id="IPR007709">
    <property type="entry name" value="N-FG_amidohydro"/>
</dbReference>
<dbReference type="Gene3D" id="3.40.630.40">
    <property type="entry name" value="Zn-dependent exopeptidases"/>
    <property type="match status" value="1"/>
</dbReference>
<gene>
    <name evidence="1" type="ORF">ACFSYS_17645</name>
</gene>
<dbReference type="RefSeq" id="WP_251742300.1">
    <property type="nucleotide sequence ID" value="NZ_JBHUOJ010000038.1"/>
</dbReference>
<sequence length="227" mass="26787">MKLVLTCEHASNRIPKRFEKLFTAHKTVLNTHRGFDLGAYDLFKFLKTYADFSQHQRVSRLLVETNRSIGHPVLFSEFSKLLTSQEKESILKRYYYPYLESVTQVIAELIEEGEDVLHLSIHSFTPVLNEEKRHGDIGLLYDPSRISEKNFAIKFRNEFYHNFPSYHVRFNYPYLGKADGFPTSLRKKFPKHYLGIELEVNQKFSKNNKMDVHLKKSIKEILLKILE</sequence>
<reference evidence="2" key="1">
    <citation type="journal article" date="2019" name="Int. J. Syst. Evol. Microbiol.">
        <title>The Global Catalogue of Microorganisms (GCM) 10K type strain sequencing project: providing services to taxonomists for standard genome sequencing and annotation.</title>
        <authorList>
            <consortium name="The Broad Institute Genomics Platform"/>
            <consortium name="The Broad Institute Genome Sequencing Center for Infectious Disease"/>
            <person name="Wu L."/>
            <person name="Ma J."/>
        </authorList>
    </citation>
    <scope>NUCLEOTIDE SEQUENCE [LARGE SCALE GENOMIC DNA]</scope>
    <source>
        <strain evidence="2">KCTC 52925</strain>
    </source>
</reference>